<protein>
    <submittedName>
        <fullName evidence="4">Vegetative incompatibility protein HET-E-1</fullName>
    </submittedName>
</protein>
<accession>A0A175WBT4</accession>
<comment type="caution">
    <text evidence="4">The sequence shown here is derived from an EMBL/GenBank/DDBJ whole genome shotgun (WGS) entry which is preliminary data.</text>
</comment>
<dbReference type="PROSITE" id="PS50082">
    <property type="entry name" value="WD_REPEATS_2"/>
    <property type="match status" value="1"/>
</dbReference>
<evidence type="ECO:0000313" key="5">
    <source>
        <dbReference type="Proteomes" id="UP000078237"/>
    </source>
</evidence>
<gene>
    <name evidence="4" type="ORF">MMYC01_204085</name>
</gene>
<dbReference type="InterPro" id="IPR015943">
    <property type="entry name" value="WD40/YVTN_repeat-like_dom_sf"/>
</dbReference>
<keyword evidence="2" id="KW-0677">Repeat</keyword>
<sequence length="507" mass="57017">MAVPLFIFVATVCRFIEDLGWLDPARQLAKVLEYQSRTQQSEIDKLDAMYRPVLDRLLTCPEAARRSLLDEFCMVVGSIVLLAEPLSIRSLARLLYIYENVVVRRLMPLHSVLNVPASIDSPVRMFHLSFRDFLVDPNNCETNPFWVDEKASYERIAASCIKLLGSHLKEDICKLRMPGTPCKDIEPAVINSHFPSEVQYACRYWVYHLQQSSARIIETHPIFSFLKQHLLHWLEALSLLGKISEGIAILRSLQALISSDSGTVVSTFVHDATRFILNFRSIIDLCPLQVYSSAIIFAPKKSEVRNIYERYIPRWVSLLPEVDTEWNACLQTLEGHSHWVNSIWDPATGQCVATLKGHSHPVNSVAWSYDSSRLASASYDMTVKIWGPATGQCVATFAIGKPLFSLQFDKSSPNYLYTELGTFRLPPLKSSMTLSATSHDSPDSLPQSVGYGLDDNGTWITYNGKNLLWLPQEYRPSSQAISGTAIAMGCRSGRVLVLKFFGECPVS</sequence>
<dbReference type="VEuPathDB" id="FungiDB:MMYC01_204085"/>
<dbReference type="InterPro" id="IPR001680">
    <property type="entry name" value="WD40_rpt"/>
</dbReference>
<reference evidence="4 5" key="1">
    <citation type="journal article" date="2016" name="Genome Announc.">
        <title>Genome Sequence of Madurella mycetomatis mm55, Isolated from a Human Mycetoma Case in Sudan.</title>
        <authorList>
            <person name="Smit S."/>
            <person name="Derks M.F."/>
            <person name="Bervoets S."/>
            <person name="Fahal A."/>
            <person name="van Leeuwen W."/>
            <person name="van Belkum A."/>
            <person name="van de Sande W.W."/>
        </authorList>
    </citation>
    <scope>NUCLEOTIDE SEQUENCE [LARGE SCALE GENOMIC DNA]</scope>
    <source>
        <strain evidence="5">mm55</strain>
    </source>
</reference>
<dbReference type="PROSITE" id="PS50294">
    <property type="entry name" value="WD_REPEATS_REGION"/>
    <property type="match status" value="1"/>
</dbReference>
<evidence type="ECO:0000256" key="3">
    <source>
        <dbReference type="PROSITE-ProRule" id="PRU00221"/>
    </source>
</evidence>
<evidence type="ECO:0000313" key="4">
    <source>
        <dbReference type="EMBL" id="KXX81126.1"/>
    </source>
</evidence>
<name>A0A175WBT4_9PEZI</name>
<dbReference type="PANTHER" id="PTHR19848">
    <property type="entry name" value="WD40 REPEAT PROTEIN"/>
    <property type="match status" value="1"/>
</dbReference>
<dbReference type="SUPFAM" id="SSF50978">
    <property type="entry name" value="WD40 repeat-like"/>
    <property type="match status" value="1"/>
</dbReference>
<organism evidence="4 5">
    <name type="scientific">Madurella mycetomatis</name>
    <dbReference type="NCBI Taxonomy" id="100816"/>
    <lineage>
        <taxon>Eukaryota</taxon>
        <taxon>Fungi</taxon>
        <taxon>Dikarya</taxon>
        <taxon>Ascomycota</taxon>
        <taxon>Pezizomycotina</taxon>
        <taxon>Sordariomycetes</taxon>
        <taxon>Sordariomycetidae</taxon>
        <taxon>Sordariales</taxon>
        <taxon>Sordariales incertae sedis</taxon>
        <taxon>Madurella</taxon>
    </lineage>
</organism>
<feature type="repeat" description="WD" evidence="3">
    <location>
        <begin position="355"/>
        <end position="396"/>
    </location>
</feature>
<evidence type="ECO:0000256" key="1">
    <source>
        <dbReference type="ARBA" id="ARBA00022574"/>
    </source>
</evidence>
<evidence type="ECO:0000256" key="2">
    <source>
        <dbReference type="ARBA" id="ARBA00022737"/>
    </source>
</evidence>
<dbReference type="Pfam" id="PF00400">
    <property type="entry name" value="WD40"/>
    <property type="match status" value="1"/>
</dbReference>
<dbReference type="AlphaFoldDB" id="A0A175WBT4"/>
<keyword evidence="5" id="KW-1185">Reference proteome</keyword>
<dbReference type="STRING" id="100816.A0A175WBT4"/>
<dbReference type="OrthoDB" id="4576410at2759"/>
<keyword evidence="1 3" id="KW-0853">WD repeat</keyword>
<proteinExistence type="predicted"/>
<dbReference type="EMBL" id="LCTW02000042">
    <property type="protein sequence ID" value="KXX81126.1"/>
    <property type="molecule type" value="Genomic_DNA"/>
</dbReference>
<dbReference type="PANTHER" id="PTHR19848:SF8">
    <property type="entry name" value="F-BOX AND WD REPEAT DOMAIN CONTAINING 7"/>
    <property type="match status" value="1"/>
</dbReference>
<dbReference type="InterPro" id="IPR036322">
    <property type="entry name" value="WD40_repeat_dom_sf"/>
</dbReference>
<dbReference type="SMART" id="SM00320">
    <property type="entry name" value="WD40"/>
    <property type="match status" value="1"/>
</dbReference>
<dbReference type="Gene3D" id="2.130.10.10">
    <property type="entry name" value="YVTN repeat-like/Quinoprotein amine dehydrogenase"/>
    <property type="match status" value="1"/>
</dbReference>
<dbReference type="Proteomes" id="UP000078237">
    <property type="component" value="Unassembled WGS sequence"/>
</dbReference>